<dbReference type="RefSeq" id="WP_134243409.1">
    <property type="nucleotide sequence ID" value="NZ_SNTY01000009.1"/>
</dbReference>
<dbReference type="PANTHER" id="PTHR19353">
    <property type="entry name" value="FATTY ACID DESATURASE 2"/>
    <property type="match status" value="1"/>
</dbReference>
<dbReference type="EMBL" id="SNTY01000009">
    <property type="protein sequence ID" value="TEU30383.1"/>
    <property type="molecule type" value="Genomic_DNA"/>
</dbReference>
<evidence type="ECO:0000313" key="4">
    <source>
        <dbReference type="Proteomes" id="UP000297834"/>
    </source>
</evidence>
<reference evidence="3 4" key="1">
    <citation type="submission" date="2019-03" db="EMBL/GenBank/DDBJ databases">
        <title>Alkanindiges illinoisensis: a potential pathogenic isolated from ascites of a gastric cancer patient with abdominal metastasis.</title>
        <authorList>
            <person name="Hu X."/>
            <person name="Yang B."/>
            <person name="Yan X."/>
            <person name="Lin L."/>
            <person name="Zhao H."/>
            <person name="Zhou F."/>
            <person name="Su B."/>
            <person name="Chen J."/>
            <person name="Rui Y."/>
            <person name="Wang Q."/>
            <person name="Zheng L."/>
        </authorList>
    </citation>
    <scope>NUCLEOTIDE SEQUENCE [LARGE SCALE GENOMIC DNA]</scope>
    <source>
        <strain evidence="3 4">NFYY 23406</strain>
    </source>
</reference>
<keyword evidence="1" id="KW-1133">Transmembrane helix</keyword>
<feature type="transmembrane region" description="Helical" evidence="1">
    <location>
        <begin position="55"/>
        <end position="79"/>
    </location>
</feature>
<organism evidence="3 4">
    <name type="scientific">Alkanindiges illinoisensis</name>
    <dbReference type="NCBI Taxonomy" id="197183"/>
    <lineage>
        <taxon>Bacteria</taxon>
        <taxon>Pseudomonadati</taxon>
        <taxon>Pseudomonadota</taxon>
        <taxon>Gammaproteobacteria</taxon>
        <taxon>Moraxellales</taxon>
        <taxon>Moraxellaceae</taxon>
        <taxon>Alkanindiges</taxon>
    </lineage>
</organism>
<dbReference type="InterPro" id="IPR012171">
    <property type="entry name" value="Fatty_acid_desaturase"/>
</dbReference>
<dbReference type="AlphaFoldDB" id="A0A4Y7XF41"/>
<dbReference type="InterPro" id="IPR005804">
    <property type="entry name" value="FA_desaturase_dom"/>
</dbReference>
<dbReference type="CDD" id="cd03510">
    <property type="entry name" value="Rhizobitoxine-FADS-like"/>
    <property type="match status" value="1"/>
</dbReference>
<evidence type="ECO:0000313" key="3">
    <source>
        <dbReference type="EMBL" id="TEU30383.1"/>
    </source>
</evidence>
<feature type="domain" description="Fatty acid desaturase" evidence="2">
    <location>
        <begin position="58"/>
        <end position="309"/>
    </location>
</feature>
<comment type="caution">
    <text evidence="3">The sequence shown here is derived from an EMBL/GenBank/DDBJ whole genome shotgun (WGS) entry which is preliminary data.</text>
</comment>
<dbReference type="GO" id="GO:0008610">
    <property type="term" value="P:lipid biosynthetic process"/>
    <property type="evidence" value="ECO:0007669"/>
    <property type="project" value="UniProtKB-ARBA"/>
</dbReference>
<keyword evidence="1" id="KW-0812">Transmembrane</keyword>
<proteinExistence type="predicted"/>
<dbReference type="Proteomes" id="UP000297834">
    <property type="component" value="Unassembled WGS sequence"/>
</dbReference>
<feature type="transmembrane region" description="Helical" evidence="1">
    <location>
        <begin position="27"/>
        <end position="49"/>
    </location>
</feature>
<dbReference type="STRING" id="1120977.GCA_000619845_00458"/>
<dbReference type="Pfam" id="PF00487">
    <property type="entry name" value="FA_desaturase"/>
    <property type="match status" value="1"/>
</dbReference>
<keyword evidence="1" id="KW-0472">Membrane</keyword>
<accession>A0A4Y7XF41</accession>
<evidence type="ECO:0000256" key="1">
    <source>
        <dbReference type="SAM" id="Phobius"/>
    </source>
</evidence>
<dbReference type="GO" id="GO:0016020">
    <property type="term" value="C:membrane"/>
    <property type="evidence" value="ECO:0007669"/>
    <property type="project" value="TreeGrafter"/>
</dbReference>
<protein>
    <submittedName>
        <fullName evidence="3">Fatty acid desaturase</fullName>
    </submittedName>
</protein>
<dbReference type="OrthoDB" id="9800167at2"/>
<name>A0A4Y7XF41_9GAMM</name>
<dbReference type="PANTHER" id="PTHR19353:SF19">
    <property type="entry name" value="DELTA(5) FATTY ACID DESATURASE C-RELATED"/>
    <property type="match status" value="1"/>
</dbReference>
<dbReference type="GO" id="GO:0016717">
    <property type="term" value="F:oxidoreductase activity, acting on paired donors, with oxidation of a pair of donors resulting in the reduction of molecular oxygen to two molecules of water"/>
    <property type="evidence" value="ECO:0007669"/>
    <property type="project" value="TreeGrafter"/>
</dbReference>
<sequence>MNTRVSVAELFSRDEIRELTEPSDSQGGWAVASTWAVIGATFAGVALSWQYLPGWGKLLVCAAVLAILAGRQLALAILMHDASHNSLFKNKWLNDHIVDWACAKPIWNDLHKYRTHHMRHHAKTFTVDDPDMSLVTGYPTTKKSLARKFLRDISGITGLKFSLGRVLMDAEVLRWTVANDKIWLPREGRQWHDYPRTLLKNSRGAIITNAALFGALWAAGHPKLYLLWPLAYLTPFPLFIRIRSMAEHAGMENSNSALTNTRTTKAGWIARAFVAPIRVNYHMEHHLMASVPYFKLPKMHQLLRERGYAPEPPTYRQVMSLLSKKSGKIDGNQAVIQKS</sequence>
<gene>
    <name evidence="3" type="ORF">E2B99_02495</name>
</gene>
<keyword evidence="4" id="KW-1185">Reference proteome</keyword>
<evidence type="ECO:0000259" key="2">
    <source>
        <dbReference type="Pfam" id="PF00487"/>
    </source>
</evidence>